<protein>
    <submittedName>
        <fullName evidence="2">Uncharacterized protein</fullName>
    </submittedName>
</protein>
<organism evidence="2 3">
    <name type="scientific">Brassica cretica</name>
    <name type="common">Mustard</name>
    <dbReference type="NCBI Taxonomy" id="69181"/>
    <lineage>
        <taxon>Eukaryota</taxon>
        <taxon>Viridiplantae</taxon>
        <taxon>Streptophyta</taxon>
        <taxon>Embryophyta</taxon>
        <taxon>Tracheophyta</taxon>
        <taxon>Spermatophyta</taxon>
        <taxon>Magnoliopsida</taxon>
        <taxon>eudicotyledons</taxon>
        <taxon>Gunneridae</taxon>
        <taxon>Pentapetalae</taxon>
        <taxon>rosids</taxon>
        <taxon>malvids</taxon>
        <taxon>Brassicales</taxon>
        <taxon>Brassicaceae</taxon>
        <taxon>Brassiceae</taxon>
        <taxon>Brassica</taxon>
    </lineage>
</organism>
<gene>
    <name evidence="2" type="ORF">F2Q69_00044511</name>
</gene>
<comment type="caution">
    <text evidence="2">The sequence shown here is derived from an EMBL/GenBank/DDBJ whole genome shotgun (WGS) entry which is preliminary data.</text>
</comment>
<dbReference type="AlphaFoldDB" id="A0A8S9NRW7"/>
<dbReference type="Proteomes" id="UP000712600">
    <property type="component" value="Unassembled WGS sequence"/>
</dbReference>
<proteinExistence type="predicted"/>
<feature type="region of interest" description="Disordered" evidence="1">
    <location>
        <begin position="39"/>
        <end position="64"/>
    </location>
</feature>
<sequence length="277" mass="30750">MAVSVNLWVRFIRITGSNTKDNPSLLVIVVSVSSRMTSEKGKGVADSPSLFRDARATDNPPDDFDSIHRDALRDSDNMTLSQRLLVADAHRMIRDECAGRVEVGNSDVSGSGSEPSSQASRPLRRASREVPFDQIDCRPTIYHLGGIFEELCPFPLELLHDPRAKSWGNVYDSCSSHKTVRDLLRRSGGSRYSDIRVVWYWCWLLCLDVSISQMIRDSCREIAGLLAALTRVGSRSVVQIAAGFKENTLQSKPMVLSTHALVGLLLGQHIAQEKIVR</sequence>
<evidence type="ECO:0000256" key="1">
    <source>
        <dbReference type="SAM" id="MobiDB-lite"/>
    </source>
</evidence>
<dbReference type="EMBL" id="QGKX02001621">
    <property type="protein sequence ID" value="KAF3503803.1"/>
    <property type="molecule type" value="Genomic_DNA"/>
</dbReference>
<name>A0A8S9NRW7_BRACR</name>
<feature type="compositionally biased region" description="Low complexity" evidence="1">
    <location>
        <begin position="106"/>
        <end position="120"/>
    </location>
</feature>
<evidence type="ECO:0000313" key="2">
    <source>
        <dbReference type="EMBL" id="KAF3503803.1"/>
    </source>
</evidence>
<reference evidence="2" key="1">
    <citation type="submission" date="2019-12" db="EMBL/GenBank/DDBJ databases">
        <title>Genome sequencing and annotation of Brassica cretica.</title>
        <authorList>
            <person name="Studholme D.J."/>
            <person name="Sarris P."/>
        </authorList>
    </citation>
    <scope>NUCLEOTIDE SEQUENCE</scope>
    <source>
        <strain evidence="2">PFS-109/04</strain>
        <tissue evidence="2">Leaf</tissue>
    </source>
</reference>
<evidence type="ECO:0000313" key="3">
    <source>
        <dbReference type="Proteomes" id="UP000712600"/>
    </source>
</evidence>
<accession>A0A8S9NRW7</accession>
<feature type="region of interest" description="Disordered" evidence="1">
    <location>
        <begin position="103"/>
        <end position="126"/>
    </location>
</feature>